<dbReference type="InterPro" id="IPR025222">
    <property type="entry name" value="DUF3945"/>
</dbReference>
<feature type="compositionally biased region" description="Basic and acidic residues" evidence="1">
    <location>
        <begin position="616"/>
        <end position="635"/>
    </location>
</feature>
<feature type="region of interest" description="Disordered" evidence="1">
    <location>
        <begin position="510"/>
        <end position="642"/>
    </location>
</feature>
<organism evidence="4">
    <name type="scientific">bioreactor metagenome</name>
    <dbReference type="NCBI Taxonomy" id="1076179"/>
    <lineage>
        <taxon>unclassified sequences</taxon>
        <taxon>metagenomes</taxon>
        <taxon>ecological metagenomes</taxon>
    </lineage>
</organism>
<dbReference type="AlphaFoldDB" id="A0A644ULV7"/>
<feature type="compositionally biased region" description="Basic and acidic residues" evidence="1">
    <location>
        <begin position="557"/>
        <end position="566"/>
    </location>
</feature>
<feature type="domain" description="DUF4099" evidence="3">
    <location>
        <begin position="255"/>
        <end position="333"/>
    </location>
</feature>
<dbReference type="Pfam" id="PF13351">
    <property type="entry name" value="DUF4099"/>
    <property type="match status" value="1"/>
</dbReference>
<proteinExistence type="predicted"/>
<dbReference type="InterPro" id="IPR025343">
    <property type="entry name" value="DUF4099"/>
</dbReference>
<comment type="caution">
    <text evidence="4">The sequence shown here is derived from an EMBL/GenBank/DDBJ whole genome shotgun (WGS) entry which is preliminary data.</text>
</comment>
<accession>A0A644ULV7</accession>
<dbReference type="Pfam" id="PF13101">
    <property type="entry name" value="DUF3945"/>
    <property type="match status" value="1"/>
</dbReference>
<feature type="compositionally biased region" description="Polar residues" evidence="1">
    <location>
        <begin position="583"/>
        <end position="593"/>
    </location>
</feature>
<gene>
    <name evidence="4" type="ORF">SDC9_25937</name>
</gene>
<protein>
    <submittedName>
        <fullName evidence="4">Uncharacterized protein</fullName>
    </submittedName>
</protein>
<feature type="region of interest" description="Disordered" evidence="1">
    <location>
        <begin position="452"/>
        <end position="475"/>
    </location>
</feature>
<dbReference type="EMBL" id="VSSQ01000133">
    <property type="protein sequence ID" value="MPL80046.1"/>
    <property type="molecule type" value="Genomic_DNA"/>
</dbReference>
<name>A0A644ULV7_9ZZZZ</name>
<evidence type="ECO:0000259" key="3">
    <source>
        <dbReference type="Pfam" id="PF13351"/>
    </source>
</evidence>
<feature type="compositionally biased region" description="Basic and acidic residues" evidence="1">
    <location>
        <begin position="452"/>
        <end position="473"/>
    </location>
</feature>
<sequence length="642" mass="72761">MQNKIIFIMDENKMKDQNILLVKEKDSDKLKAVADIGKNGKLETVEAKAENASRFLTFDCNNTGELASIMSDFSKRANNLKDFQLFQVRYGKFEKQKEGLEEVLSRPHNSEGKELLKSYEVNPKDFPAKQVAEEPKVLLTQGEDGKLKAIAGEQDGKLKTVDPKKENADQFMKIDTNGNALENFFKKFSTQFNHPSHTGVYAVTASAVDKVAAFLDKLIRIDHTDKVLDPYRVKFDGNMKVQIQVELTGRFQPINLNKLDWKEVEKLGLSGEKLQDVLKAMVYGHKSPGLVEIKPVIDGQELPMQARLSLEKQDDGIKIVTHPKQEHPDFEKPFMSVVFTEQDKEQFQKTGHGGRVFDLEPVAGGEKVPSLLSLDKMTNRFEAVALKDIYIPQTLKNAPLSPEQQQGLKEGKAVWIEGMDKRVKQGEQPEKISRFVQFNASNKNFDFKFSDEQRQQHNEQRQARQDEGQEQKMPKARKLGEIWVYSKQGGVQLSREDFNKLCNKEPVFVKDMESQKPKQQADASGAQKVEATDQKGQKYNAWVWIDEDKGKVRHSSKHPDQVRAIEAKQAAQSGQNIKPAAESKTQVAVNNEGKTNEATKHSTEPLKKGQSQPTEKQAEKKEQKQEQKKSPDTPKKGKGRKM</sequence>
<feature type="compositionally biased region" description="Basic and acidic residues" evidence="1">
    <location>
        <begin position="594"/>
        <end position="607"/>
    </location>
</feature>
<evidence type="ECO:0000313" key="4">
    <source>
        <dbReference type="EMBL" id="MPL80046.1"/>
    </source>
</evidence>
<evidence type="ECO:0000256" key="1">
    <source>
        <dbReference type="SAM" id="MobiDB-lite"/>
    </source>
</evidence>
<reference evidence="4" key="1">
    <citation type="submission" date="2019-08" db="EMBL/GenBank/DDBJ databases">
        <authorList>
            <person name="Kucharzyk K."/>
            <person name="Murdoch R.W."/>
            <person name="Higgins S."/>
            <person name="Loffler F."/>
        </authorList>
    </citation>
    <scope>NUCLEOTIDE SEQUENCE</scope>
</reference>
<feature type="domain" description="DUF3945" evidence="2">
    <location>
        <begin position="392"/>
        <end position="450"/>
    </location>
</feature>
<evidence type="ECO:0000259" key="2">
    <source>
        <dbReference type="Pfam" id="PF13101"/>
    </source>
</evidence>